<evidence type="ECO:0000256" key="1">
    <source>
        <dbReference type="ARBA" id="ARBA00000274"/>
    </source>
</evidence>
<dbReference type="InterPro" id="IPR031100">
    <property type="entry name" value="LOG_fam"/>
</dbReference>
<evidence type="ECO:0000256" key="3">
    <source>
        <dbReference type="RuleBase" id="RU363015"/>
    </source>
</evidence>
<dbReference type="Pfam" id="PF03641">
    <property type="entry name" value="Lysine_decarbox"/>
    <property type="match status" value="1"/>
</dbReference>
<keyword evidence="5" id="KW-1185">Reference proteome</keyword>
<sequence>MLISSHFSSLRLPMPQPSALCVYCGSQSGQHPIYAETARAFGLELARRGIALVYGGGKVGLMGTVANAVLNGGGEVIGVIPRQLVEREVAHTGLTELVVVDTMHQRKTRMYELAQAFVALPGGFGTMDEMFEMLTWAQLGLHRHPCAFLDTQGYYGHLRSMMNHMVAEGFVTQGRRDSVWFGDSIGELFDWMNQYHAGVAPHGVDASSIKA</sequence>
<dbReference type="SUPFAM" id="SSF102405">
    <property type="entry name" value="MCP/YpsA-like"/>
    <property type="match status" value="1"/>
</dbReference>
<evidence type="ECO:0000313" key="5">
    <source>
        <dbReference type="Proteomes" id="UP001156627"/>
    </source>
</evidence>
<dbReference type="Gene3D" id="3.40.50.450">
    <property type="match status" value="1"/>
</dbReference>
<organism evidence="4 5">
    <name type="scientific">Dyella flagellata</name>
    <dbReference type="NCBI Taxonomy" id="1867833"/>
    <lineage>
        <taxon>Bacteria</taxon>
        <taxon>Pseudomonadati</taxon>
        <taxon>Pseudomonadota</taxon>
        <taxon>Gammaproteobacteria</taxon>
        <taxon>Lysobacterales</taxon>
        <taxon>Rhodanobacteraceae</taxon>
        <taxon>Dyella</taxon>
    </lineage>
</organism>
<dbReference type="EC" id="3.2.2.n1" evidence="3"/>
<protein>
    <recommendedName>
        <fullName evidence="3">Cytokinin riboside 5'-monophosphate phosphoribohydrolase</fullName>
        <ecNumber evidence="3">3.2.2.n1</ecNumber>
    </recommendedName>
</protein>
<evidence type="ECO:0000313" key="4">
    <source>
        <dbReference type="EMBL" id="GLQ87043.1"/>
    </source>
</evidence>
<dbReference type="Proteomes" id="UP001156627">
    <property type="component" value="Unassembled WGS sequence"/>
</dbReference>
<accession>A0ABQ5X8X5</accession>
<evidence type="ECO:0000256" key="2">
    <source>
        <dbReference type="ARBA" id="ARBA00006763"/>
    </source>
</evidence>
<dbReference type="EMBL" id="BSOA01000003">
    <property type="protein sequence ID" value="GLQ87043.1"/>
    <property type="molecule type" value="Genomic_DNA"/>
</dbReference>
<keyword evidence="3" id="KW-0203">Cytokinin biosynthesis</keyword>
<dbReference type="PANTHER" id="PTHR31223">
    <property type="entry name" value="LOG FAMILY PROTEIN YJL055W"/>
    <property type="match status" value="1"/>
</dbReference>
<dbReference type="InterPro" id="IPR005269">
    <property type="entry name" value="LOG"/>
</dbReference>
<dbReference type="NCBIfam" id="TIGR00730">
    <property type="entry name" value="Rossman fold protein, TIGR00730 family"/>
    <property type="match status" value="1"/>
</dbReference>
<comment type="similarity">
    <text evidence="2 3">Belongs to the LOG family.</text>
</comment>
<comment type="caution">
    <text evidence="4">The sequence shown here is derived from an EMBL/GenBank/DDBJ whole genome shotgun (WGS) entry which is preliminary data.</text>
</comment>
<comment type="catalytic activity">
    <reaction evidence="1">
        <text>AMP + H2O = D-ribose 5-phosphate + adenine</text>
        <dbReference type="Rhea" id="RHEA:20129"/>
        <dbReference type="ChEBI" id="CHEBI:15377"/>
        <dbReference type="ChEBI" id="CHEBI:16708"/>
        <dbReference type="ChEBI" id="CHEBI:78346"/>
        <dbReference type="ChEBI" id="CHEBI:456215"/>
        <dbReference type="EC" id="3.2.2.4"/>
    </reaction>
</comment>
<gene>
    <name evidence="4" type="ORF">GCM10007898_06090</name>
</gene>
<name>A0ABQ5X8X5_9GAMM</name>
<keyword evidence="3" id="KW-0378">Hydrolase</keyword>
<proteinExistence type="inferred from homology"/>
<reference evidence="5" key="1">
    <citation type="journal article" date="2019" name="Int. J. Syst. Evol. Microbiol.">
        <title>The Global Catalogue of Microorganisms (GCM) 10K type strain sequencing project: providing services to taxonomists for standard genome sequencing and annotation.</title>
        <authorList>
            <consortium name="The Broad Institute Genomics Platform"/>
            <consortium name="The Broad Institute Genome Sequencing Center for Infectious Disease"/>
            <person name="Wu L."/>
            <person name="Ma J."/>
        </authorList>
    </citation>
    <scope>NUCLEOTIDE SEQUENCE [LARGE SCALE GENOMIC DNA]</scope>
    <source>
        <strain evidence="5">NBRC 111981</strain>
    </source>
</reference>
<dbReference type="PANTHER" id="PTHR31223:SF70">
    <property type="entry name" value="LOG FAMILY PROTEIN YJL055W"/>
    <property type="match status" value="1"/>
</dbReference>